<dbReference type="Proteomes" id="UP000024635">
    <property type="component" value="Unassembled WGS sequence"/>
</dbReference>
<evidence type="ECO:0000256" key="1">
    <source>
        <dbReference type="SAM" id="MobiDB-lite"/>
    </source>
</evidence>
<evidence type="ECO:0000313" key="3">
    <source>
        <dbReference type="Proteomes" id="UP000024635"/>
    </source>
</evidence>
<accession>A0A016VJ84</accession>
<dbReference type="AlphaFoldDB" id="A0A016VJ84"/>
<name>A0A016VJ84_9BILA</name>
<organism evidence="2 3">
    <name type="scientific">Ancylostoma ceylanicum</name>
    <dbReference type="NCBI Taxonomy" id="53326"/>
    <lineage>
        <taxon>Eukaryota</taxon>
        <taxon>Metazoa</taxon>
        <taxon>Ecdysozoa</taxon>
        <taxon>Nematoda</taxon>
        <taxon>Chromadorea</taxon>
        <taxon>Rhabditida</taxon>
        <taxon>Rhabditina</taxon>
        <taxon>Rhabditomorpha</taxon>
        <taxon>Strongyloidea</taxon>
        <taxon>Ancylostomatidae</taxon>
        <taxon>Ancylostomatinae</taxon>
        <taxon>Ancylostoma</taxon>
    </lineage>
</organism>
<evidence type="ECO:0000313" key="2">
    <source>
        <dbReference type="EMBL" id="EYC27664.1"/>
    </source>
</evidence>
<reference evidence="3" key="1">
    <citation type="journal article" date="2015" name="Nat. Genet.">
        <title>The genome and transcriptome of the zoonotic hookworm Ancylostoma ceylanicum identify infection-specific gene families.</title>
        <authorList>
            <person name="Schwarz E.M."/>
            <person name="Hu Y."/>
            <person name="Antoshechkin I."/>
            <person name="Miller M.M."/>
            <person name="Sternberg P.W."/>
            <person name="Aroian R.V."/>
        </authorList>
    </citation>
    <scope>NUCLEOTIDE SEQUENCE</scope>
    <source>
        <strain evidence="3">HY135</strain>
    </source>
</reference>
<gene>
    <name evidence="2" type="primary">Acey_s0008.g117</name>
    <name evidence="2" type="ORF">Y032_0008g117</name>
</gene>
<protein>
    <submittedName>
        <fullName evidence="2">Uncharacterized protein</fullName>
    </submittedName>
</protein>
<proteinExistence type="predicted"/>
<keyword evidence="3" id="KW-1185">Reference proteome</keyword>
<feature type="region of interest" description="Disordered" evidence="1">
    <location>
        <begin position="48"/>
        <end position="75"/>
    </location>
</feature>
<dbReference type="EMBL" id="JARK01001344">
    <property type="protein sequence ID" value="EYC27664.1"/>
    <property type="molecule type" value="Genomic_DNA"/>
</dbReference>
<comment type="caution">
    <text evidence="2">The sequence shown here is derived from an EMBL/GenBank/DDBJ whole genome shotgun (WGS) entry which is preliminary data.</text>
</comment>
<sequence>MVTILECFVHKKYPRLKTVKICPAKYFGKYSVVLAFLLPRRAASHECAEPRKGSGSELGDWPVHPIDQSRSSAAP</sequence>